<keyword evidence="2" id="KW-0677">Repeat</keyword>
<evidence type="ECO:0000259" key="9">
    <source>
        <dbReference type="PROSITE" id="PS51032"/>
    </source>
</evidence>
<feature type="region of interest" description="Disordered" evidence="8">
    <location>
        <begin position="244"/>
        <end position="275"/>
    </location>
</feature>
<dbReference type="PANTHER" id="PTHR32467:SF204">
    <property type="entry name" value="PUTATIVE, EXPRESSED-RELATED"/>
    <property type="match status" value="1"/>
</dbReference>
<comment type="caution">
    <text evidence="10">The sequence shown here is derived from an EMBL/GenBank/DDBJ whole genome shotgun (WGS) entry which is preliminary data.</text>
</comment>
<gene>
    <name evidence="10" type="ORF">PVAP13_9NG852200</name>
</gene>
<keyword evidence="11" id="KW-1185">Reference proteome</keyword>
<dbReference type="GO" id="GO:0003700">
    <property type="term" value="F:DNA-binding transcription factor activity"/>
    <property type="evidence" value="ECO:0007669"/>
    <property type="project" value="InterPro"/>
</dbReference>
<keyword evidence="3" id="KW-0805">Transcription regulation</keyword>
<comment type="subcellular location">
    <subcellularLocation>
        <location evidence="1">Nucleus</location>
    </subcellularLocation>
</comment>
<evidence type="ECO:0000256" key="8">
    <source>
        <dbReference type="SAM" id="MobiDB-lite"/>
    </source>
</evidence>
<comment type="similarity">
    <text evidence="7">Belongs to the AP2/ERF transcription factor family. AP2 subfamily.</text>
</comment>
<keyword evidence="4" id="KW-0238">DNA-binding</keyword>
<evidence type="ECO:0000256" key="3">
    <source>
        <dbReference type="ARBA" id="ARBA00023015"/>
    </source>
</evidence>
<dbReference type="Proteomes" id="UP000823388">
    <property type="component" value="Chromosome 9N"/>
</dbReference>
<dbReference type="PRINTS" id="PR00367">
    <property type="entry name" value="ETHRSPELEMNT"/>
</dbReference>
<dbReference type="PROSITE" id="PS51032">
    <property type="entry name" value="AP2_ERF"/>
    <property type="match status" value="2"/>
</dbReference>
<proteinExistence type="inferred from homology"/>
<feature type="domain" description="AP2/ERF" evidence="9">
    <location>
        <begin position="387"/>
        <end position="445"/>
    </location>
</feature>
<evidence type="ECO:0000256" key="4">
    <source>
        <dbReference type="ARBA" id="ARBA00023125"/>
    </source>
</evidence>
<feature type="domain" description="AP2/ERF" evidence="9">
    <location>
        <begin position="285"/>
        <end position="351"/>
    </location>
</feature>
<feature type="region of interest" description="Disordered" evidence="8">
    <location>
        <begin position="19"/>
        <end position="49"/>
    </location>
</feature>
<evidence type="ECO:0000256" key="2">
    <source>
        <dbReference type="ARBA" id="ARBA00022737"/>
    </source>
</evidence>
<sequence>MGEMASGSNWLGFSLSPHTTMEVPSASEPAPPAHHAPPPTSTTISSSGNHAAATSDFLFSPMPAPYPGYYCVGGAYGDGTSSAGAYYSHLPTVPIKSDGSICNIEGMMPSSPPKLEDFLGGGNGNGGGQETATYYSHQQCQEEASRDYHQYQHHQLVPYNFQPLTEVEMLQEDAAPIDAAMAAAKNFLLTSYGACYSNGEMHPLSLSMMSPGSQSSSCVSAAPQQQQQLHQMAAAAAAASAAAAQGRSNDGGEQAVGKKRGTGKGGQKQPVHRKSIDTFGQRTSQYRGVTRHRWTGRYEAHLWDNSCRKDGQTRKGRQVYLGGYDTEDKAARAYDLAALKYWGPATHINFPVENYQDELEEMKSMTRQEFVAHLRRRSSGFSRGASIYRGVTRHHQHGRWQSRIGRVAGNKDLYLGTFTTQEEAAEAYDIAAIKFRGLNAVTNFDITRYDVDKIMESSNLLPAEEARKVKAIEASNSVPMMHNNGGRELNLTEETSADWRMVLHGSSQEAVQGPEAVDPRKGIMCETHSSLHGIVGLDVSCVAHDHHLDVPGGKSGGVNFSNSSSLVTSLGNSREGSPERLGLAMMYGKQQPHAVSLAAMSPWMPMPAPAAQHVVSHLPVFAAWADA</sequence>
<dbReference type="Gene3D" id="3.30.730.10">
    <property type="entry name" value="AP2/ERF domain"/>
    <property type="match status" value="2"/>
</dbReference>
<dbReference type="GO" id="GO:0003677">
    <property type="term" value="F:DNA binding"/>
    <property type="evidence" value="ECO:0007669"/>
    <property type="project" value="UniProtKB-KW"/>
</dbReference>
<dbReference type="PANTHER" id="PTHR32467">
    <property type="entry name" value="AP2-LIKE ETHYLENE-RESPONSIVE TRANSCRIPTION FACTOR"/>
    <property type="match status" value="1"/>
</dbReference>
<dbReference type="InterPro" id="IPR001471">
    <property type="entry name" value="AP2/ERF_dom"/>
</dbReference>
<dbReference type="AlphaFoldDB" id="A0A8T0MXZ8"/>
<keyword evidence="6" id="KW-0539">Nucleus</keyword>
<dbReference type="SMART" id="SM00380">
    <property type="entry name" value="AP2"/>
    <property type="match status" value="2"/>
</dbReference>
<keyword evidence="5" id="KW-0804">Transcription</keyword>
<dbReference type="Pfam" id="PF00847">
    <property type="entry name" value="AP2"/>
    <property type="match status" value="1"/>
</dbReference>
<accession>A0A8T0MXZ8</accession>
<name>A0A8T0MXZ8_PANVG</name>
<evidence type="ECO:0000256" key="1">
    <source>
        <dbReference type="ARBA" id="ARBA00004123"/>
    </source>
</evidence>
<evidence type="ECO:0000313" key="11">
    <source>
        <dbReference type="Proteomes" id="UP000823388"/>
    </source>
</evidence>
<evidence type="ECO:0000256" key="6">
    <source>
        <dbReference type="ARBA" id="ARBA00023242"/>
    </source>
</evidence>
<dbReference type="FunFam" id="3.30.730.10:FF:000003">
    <property type="entry name" value="AP2-like ethylene-responsive transcription factor ANT"/>
    <property type="match status" value="1"/>
</dbReference>
<dbReference type="CDD" id="cd00018">
    <property type="entry name" value="AP2"/>
    <property type="match status" value="2"/>
</dbReference>
<dbReference type="InterPro" id="IPR036955">
    <property type="entry name" value="AP2/ERF_dom_sf"/>
</dbReference>
<dbReference type="OrthoDB" id="207175at2759"/>
<dbReference type="EMBL" id="CM029054">
    <property type="protein sequence ID" value="KAG2542361.1"/>
    <property type="molecule type" value="Genomic_DNA"/>
</dbReference>
<protein>
    <recommendedName>
        <fullName evidence="9">AP2/ERF domain-containing protein</fullName>
    </recommendedName>
</protein>
<feature type="compositionally biased region" description="Pro residues" evidence="8">
    <location>
        <begin position="29"/>
        <end position="40"/>
    </location>
</feature>
<evidence type="ECO:0000256" key="7">
    <source>
        <dbReference type="ARBA" id="ARBA00037973"/>
    </source>
</evidence>
<reference evidence="10 11" key="1">
    <citation type="submission" date="2020-05" db="EMBL/GenBank/DDBJ databases">
        <title>WGS assembly of Panicum virgatum.</title>
        <authorList>
            <person name="Lovell J.T."/>
            <person name="Jenkins J."/>
            <person name="Shu S."/>
            <person name="Juenger T.E."/>
            <person name="Schmutz J."/>
        </authorList>
    </citation>
    <scope>NUCLEOTIDE SEQUENCE [LARGE SCALE GENOMIC DNA]</scope>
    <source>
        <strain evidence="11">cv. AP13</strain>
    </source>
</reference>
<dbReference type="InterPro" id="IPR016177">
    <property type="entry name" value="DNA-bd_dom_sf"/>
</dbReference>
<dbReference type="SUPFAM" id="SSF54171">
    <property type="entry name" value="DNA-binding domain"/>
    <property type="match status" value="2"/>
</dbReference>
<evidence type="ECO:0000256" key="5">
    <source>
        <dbReference type="ARBA" id="ARBA00023163"/>
    </source>
</evidence>
<organism evidence="10 11">
    <name type="scientific">Panicum virgatum</name>
    <name type="common">Blackwell switchgrass</name>
    <dbReference type="NCBI Taxonomy" id="38727"/>
    <lineage>
        <taxon>Eukaryota</taxon>
        <taxon>Viridiplantae</taxon>
        <taxon>Streptophyta</taxon>
        <taxon>Embryophyta</taxon>
        <taxon>Tracheophyta</taxon>
        <taxon>Spermatophyta</taxon>
        <taxon>Magnoliopsida</taxon>
        <taxon>Liliopsida</taxon>
        <taxon>Poales</taxon>
        <taxon>Poaceae</taxon>
        <taxon>PACMAD clade</taxon>
        <taxon>Panicoideae</taxon>
        <taxon>Panicodae</taxon>
        <taxon>Paniceae</taxon>
        <taxon>Panicinae</taxon>
        <taxon>Panicum</taxon>
        <taxon>Panicum sect. Hiantes</taxon>
    </lineage>
</organism>
<evidence type="ECO:0000313" key="10">
    <source>
        <dbReference type="EMBL" id="KAG2542361.1"/>
    </source>
</evidence>
<dbReference type="FunFam" id="3.30.730.10:FF:000002">
    <property type="entry name" value="AP2-like ethylene-responsive transcription factor"/>
    <property type="match status" value="1"/>
</dbReference>
<dbReference type="GO" id="GO:0005634">
    <property type="term" value="C:nucleus"/>
    <property type="evidence" value="ECO:0007669"/>
    <property type="project" value="UniProtKB-SubCell"/>
</dbReference>